<accession>A0ABW5LI50</accession>
<keyword evidence="2" id="KW-0472">Membrane</keyword>
<dbReference type="RefSeq" id="WP_378294360.1">
    <property type="nucleotide sequence ID" value="NZ_JBHULE010000019.1"/>
</dbReference>
<dbReference type="Gene3D" id="1.25.40.10">
    <property type="entry name" value="Tetratricopeptide repeat domain"/>
    <property type="match status" value="1"/>
</dbReference>
<proteinExistence type="predicted"/>
<dbReference type="Proteomes" id="UP001597319">
    <property type="component" value="Unassembled WGS sequence"/>
</dbReference>
<keyword evidence="1" id="KW-0802">TPR repeat</keyword>
<dbReference type="SUPFAM" id="SSF48452">
    <property type="entry name" value="TPR-like"/>
    <property type="match status" value="1"/>
</dbReference>
<feature type="transmembrane region" description="Helical" evidence="2">
    <location>
        <begin position="12"/>
        <end position="31"/>
    </location>
</feature>
<name>A0ABW5LI50_9FLAO</name>
<sequence>MDLKLTKKQKLALELLLFLITPLVFFIFTVIKNKSELQESESNSIIQEQIAAQETDLINQGLNYINNGQYQLSIETNLKILKINPRNKFALNNIGFAYANLKNWDRGIIYCKKALDIDPSFQLAKNNLNWMLQEKDNQP</sequence>
<dbReference type="PROSITE" id="PS50005">
    <property type="entry name" value="TPR"/>
    <property type="match status" value="1"/>
</dbReference>
<evidence type="ECO:0000313" key="4">
    <source>
        <dbReference type="Proteomes" id="UP001597319"/>
    </source>
</evidence>
<gene>
    <name evidence="3" type="ORF">ACFSR1_17780</name>
</gene>
<dbReference type="InterPro" id="IPR019734">
    <property type="entry name" value="TPR_rpt"/>
</dbReference>
<keyword evidence="4" id="KW-1185">Reference proteome</keyword>
<evidence type="ECO:0000313" key="3">
    <source>
        <dbReference type="EMBL" id="MFD2564537.1"/>
    </source>
</evidence>
<comment type="caution">
    <text evidence="3">The sequence shown here is derived from an EMBL/GenBank/DDBJ whole genome shotgun (WGS) entry which is preliminary data.</text>
</comment>
<feature type="repeat" description="TPR" evidence="1">
    <location>
        <begin position="88"/>
        <end position="121"/>
    </location>
</feature>
<dbReference type="InterPro" id="IPR011990">
    <property type="entry name" value="TPR-like_helical_dom_sf"/>
</dbReference>
<evidence type="ECO:0000256" key="1">
    <source>
        <dbReference type="PROSITE-ProRule" id="PRU00339"/>
    </source>
</evidence>
<reference evidence="4" key="1">
    <citation type="journal article" date="2019" name="Int. J. Syst. Evol. Microbiol.">
        <title>The Global Catalogue of Microorganisms (GCM) 10K type strain sequencing project: providing services to taxonomists for standard genome sequencing and annotation.</title>
        <authorList>
            <consortium name="The Broad Institute Genomics Platform"/>
            <consortium name="The Broad Institute Genome Sequencing Center for Infectious Disease"/>
            <person name="Wu L."/>
            <person name="Ma J."/>
        </authorList>
    </citation>
    <scope>NUCLEOTIDE SEQUENCE [LARGE SCALE GENOMIC DNA]</scope>
    <source>
        <strain evidence="4">KCTC 52274</strain>
    </source>
</reference>
<keyword evidence="2" id="KW-0812">Transmembrane</keyword>
<dbReference type="EMBL" id="JBHULE010000019">
    <property type="protein sequence ID" value="MFD2564537.1"/>
    <property type="molecule type" value="Genomic_DNA"/>
</dbReference>
<protein>
    <submittedName>
        <fullName evidence="3">Tetratricopeptide repeat protein</fullName>
    </submittedName>
</protein>
<dbReference type="SMART" id="SM00028">
    <property type="entry name" value="TPR"/>
    <property type="match status" value="2"/>
</dbReference>
<dbReference type="Pfam" id="PF00515">
    <property type="entry name" value="TPR_1"/>
    <property type="match status" value="1"/>
</dbReference>
<evidence type="ECO:0000256" key="2">
    <source>
        <dbReference type="SAM" id="Phobius"/>
    </source>
</evidence>
<keyword evidence="2" id="KW-1133">Transmembrane helix</keyword>
<dbReference type="Pfam" id="PF13181">
    <property type="entry name" value="TPR_8"/>
    <property type="match status" value="1"/>
</dbReference>
<organism evidence="3 4">
    <name type="scientific">Aquimarina rubra</name>
    <dbReference type="NCBI Taxonomy" id="1920033"/>
    <lineage>
        <taxon>Bacteria</taxon>
        <taxon>Pseudomonadati</taxon>
        <taxon>Bacteroidota</taxon>
        <taxon>Flavobacteriia</taxon>
        <taxon>Flavobacteriales</taxon>
        <taxon>Flavobacteriaceae</taxon>
        <taxon>Aquimarina</taxon>
    </lineage>
</organism>